<dbReference type="EMBL" id="VSSQ01031199">
    <property type="protein sequence ID" value="MPM81999.1"/>
    <property type="molecule type" value="Genomic_DNA"/>
</dbReference>
<dbReference type="SUPFAM" id="SSF53383">
    <property type="entry name" value="PLP-dependent transferases"/>
    <property type="match status" value="1"/>
</dbReference>
<proteinExistence type="predicted"/>
<keyword evidence="3" id="KW-0456">Lyase</keyword>
<evidence type="ECO:0000256" key="1">
    <source>
        <dbReference type="ARBA" id="ARBA00001933"/>
    </source>
</evidence>
<dbReference type="GO" id="GO:0018826">
    <property type="term" value="F:methionine gamma-lyase activity"/>
    <property type="evidence" value="ECO:0007669"/>
    <property type="project" value="UniProtKB-EC"/>
</dbReference>
<organism evidence="3">
    <name type="scientific">bioreactor metagenome</name>
    <dbReference type="NCBI Taxonomy" id="1076179"/>
    <lineage>
        <taxon>unclassified sequences</taxon>
        <taxon>metagenomes</taxon>
        <taxon>ecological metagenomes</taxon>
    </lineage>
</organism>
<name>A0A645CYL0_9ZZZZ</name>
<dbReference type="EC" id="4.4.1.11" evidence="3"/>
<dbReference type="Gene3D" id="3.40.640.10">
    <property type="entry name" value="Type I PLP-dependent aspartate aminotransferase-like (Major domain)"/>
    <property type="match status" value="1"/>
</dbReference>
<reference evidence="3" key="1">
    <citation type="submission" date="2019-08" db="EMBL/GenBank/DDBJ databases">
        <authorList>
            <person name="Kucharzyk K."/>
            <person name="Murdoch R.W."/>
            <person name="Higgins S."/>
            <person name="Loffler F."/>
        </authorList>
    </citation>
    <scope>NUCLEOTIDE SEQUENCE</scope>
</reference>
<dbReference type="InterPro" id="IPR015424">
    <property type="entry name" value="PyrdxlP-dep_Trfase"/>
</dbReference>
<comment type="cofactor">
    <cofactor evidence="1">
        <name>pyridoxal 5'-phosphate</name>
        <dbReference type="ChEBI" id="CHEBI:597326"/>
    </cofactor>
</comment>
<dbReference type="InterPro" id="IPR015421">
    <property type="entry name" value="PyrdxlP-dep_Trfase_major"/>
</dbReference>
<dbReference type="GO" id="GO:0030170">
    <property type="term" value="F:pyridoxal phosphate binding"/>
    <property type="evidence" value="ECO:0007669"/>
    <property type="project" value="InterPro"/>
</dbReference>
<evidence type="ECO:0000313" key="3">
    <source>
        <dbReference type="EMBL" id="MPM81999.1"/>
    </source>
</evidence>
<comment type="caution">
    <text evidence="3">The sequence shown here is derived from an EMBL/GenBank/DDBJ whole genome shotgun (WGS) entry which is preliminary data.</text>
</comment>
<dbReference type="AlphaFoldDB" id="A0A645CYL0"/>
<dbReference type="InterPro" id="IPR000277">
    <property type="entry name" value="Cys/Met-Metab_PyrdxlP-dep_enz"/>
</dbReference>
<dbReference type="GO" id="GO:0019346">
    <property type="term" value="P:transsulfuration"/>
    <property type="evidence" value="ECO:0007669"/>
    <property type="project" value="InterPro"/>
</dbReference>
<sequence length="52" mass="5771">MNKEHMINMGFGTKAIHGGHEKDAQFGSLSTPIYQTSTFIFDTAEQGGRRLL</sequence>
<gene>
    <name evidence="3" type="primary">mgl_39</name>
    <name evidence="3" type="ORF">SDC9_129057</name>
</gene>
<dbReference type="Pfam" id="PF01053">
    <property type="entry name" value="Cys_Met_Meta_PP"/>
    <property type="match status" value="1"/>
</dbReference>
<evidence type="ECO:0000256" key="2">
    <source>
        <dbReference type="ARBA" id="ARBA00022898"/>
    </source>
</evidence>
<protein>
    <submittedName>
        <fullName evidence="3">L-methionine gamma-lyase</fullName>
        <ecNumber evidence="3">4.4.1.11</ecNumber>
    </submittedName>
</protein>
<keyword evidence="2" id="KW-0663">Pyridoxal phosphate</keyword>
<accession>A0A645CYL0</accession>